<dbReference type="OrthoDB" id="9838112at2"/>
<evidence type="ECO:0000313" key="4">
    <source>
        <dbReference type="Proteomes" id="UP000001844"/>
    </source>
</evidence>
<evidence type="ECO:0000256" key="2">
    <source>
        <dbReference type="SAM" id="SignalP"/>
    </source>
</evidence>
<keyword evidence="4" id="KW-1185">Reference proteome</keyword>
<sequence>MGIKKWFLIICATSAGALLSNKLLAQQLTFPGGNKSPSSETATVILMCNINYIGRFGRFGSPNHSLCNSSGSDSSSCSSDSSESSSGESEEEDSMTLEMSSNIPIGIRDGLLSRFGNSAACADFKSGMSTMLDSLDPTCNISSSPNNLIYSCDFDFKL</sequence>
<dbReference type="EMBL" id="CP001798">
    <property type="protein sequence ID" value="ADE13356.1"/>
    <property type="molecule type" value="Genomic_DNA"/>
</dbReference>
<dbReference type="Proteomes" id="UP000001844">
    <property type="component" value="Chromosome"/>
</dbReference>
<dbReference type="AlphaFoldDB" id="D5C4T3"/>
<dbReference type="RefSeq" id="WP_013031252.1">
    <property type="nucleotide sequence ID" value="NC_013960.1"/>
</dbReference>
<dbReference type="HOGENOM" id="CLU_1667541_0_0_6"/>
<gene>
    <name evidence="3" type="ordered locus">Nhal_0139</name>
</gene>
<keyword evidence="2" id="KW-0732">Signal</keyword>
<proteinExistence type="predicted"/>
<name>D5C4T3_NITHN</name>
<evidence type="ECO:0000313" key="3">
    <source>
        <dbReference type="EMBL" id="ADE13356.1"/>
    </source>
</evidence>
<dbReference type="KEGG" id="nhl:Nhal_0139"/>
<organism evidence="3 4">
    <name type="scientific">Nitrosococcus halophilus (strain Nc4)</name>
    <dbReference type="NCBI Taxonomy" id="472759"/>
    <lineage>
        <taxon>Bacteria</taxon>
        <taxon>Pseudomonadati</taxon>
        <taxon>Pseudomonadota</taxon>
        <taxon>Gammaproteobacteria</taxon>
        <taxon>Chromatiales</taxon>
        <taxon>Chromatiaceae</taxon>
        <taxon>Nitrosococcus</taxon>
    </lineage>
</organism>
<feature type="compositionally biased region" description="Low complexity" evidence="1">
    <location>
        <begin position="69"/>
        <end position="87"/>
    </location>
</feature>
<reference evidence="4" key="1">
    <citation type="submission" date="2010-04" db="EMBL/GenBank/DDBJ databases">
        <title>Complete genome sequence of Nitrosococcus halophilus Nc4, a salt-adapted, aerobic obligate ammonia-oxidizing sulfur purple bacterium.</title>
        <authorList>
            <consortium name="US DOE Joint Genome Institute"/>
            <person name="Campbell M.A."/>
            <person name="Malfatti S.A."/>
            <person name="Chain P.S.G."/>
            <person name="Heidelberg J.F."/>
            <person name="Ward B.B."/>
            <person name="Klotz M.G."/>
        </authorList>
    </citation>
    <scope>NUCLEOTIDE SEQUENCE [LARGE SCALE GENOMIC DNA]</scope>
    <source>
        <strain evidence="4">Nc4</strain>
    </source>
</reference>
<feature type="region of interest" description="Disordered" evidence="1">
    <location>
        <begin position="66"/>
        <end position="97"/>
    </location>
</feature>
<feature type="chain" id="PRO_5003070381" evidence="2">
    <location>
        <begin position="26"/>
        <end position="158"/>
    </location>
</feature>
<evidence type="ECO:0000256" key="1">
    <source>
        <dbReference type="SAM" id="MobiDB-lite"/>
    </source>
</evidence>
<protein>
    <submittedName>
        <fullName evidence="3">Uncharacterized protein</fullName>
    </submittedName>
</protein>
<feature type="signal peptide" evidence="2">
    <location>
        <begin position="1"/>
        <end position="25"/>
    </location>
</feature>
<accession>D5C4T3</accession>